<protein>
    <submittedName>
        <fullName evidence="2">Nuclear transport factor 2 family protein</fullName>
    </submittedName>
</protein>
<gene>
    <name evidence="2" type="ORF">LOC71_05100</name>
</gene>
<evidence type="ECO:0000313" key="2">
    <source>
        <dbReference type="EMBL" id="MCC9641642.1"/>
    </source>
</evidence>
<sequence>MDNNGIRRQAERLEHSVWQAVIAKNGDAFASLFADDYLEITLDGKRARKGQIVEESPQTDEITAYDMDQTEAILLSDDTLLISYHVVIEGTHRRKTIEPRERWATSIWRSRNGSWKCCFFQQSNYAKNDS</sequence>
<organism evidence="2 3">
    <name type="scientific">Rhodopirellula halodulae</name>
    <dbReference type="NCBI Taxonomy" id="2894198"/>
    <lineage>
        <taxon>Bacteria</taxon>
        <taxon>Pseudomonadati</taxon>
        <taxon>Planctomycetota</taxon>
        <taxon>Planctomycetia</taxon>
        <taxon>Pirellulales</taxon>
        <taxon>Pirellulaceae</taxon>
        <taxon>Rhodopirellula</taxon>
    </lineage>
</organism>
<feature type="domain" description="DUF4440" evidence="1">
    <location>
        <begin position="12"/>
        <end position="117"/>
    </location>
</feature>
<evidence type="ECO:0000313" key="3">
    <source>
        <dbReference type="Proteomes" id="UP001430306"/>
    </source>
</evidence>
<dbReference type="SUPFAM" id="SSF54427">
    <property type="entry name" value="NTF2-like"/>
    <property type="match status" value="1"/>
</dbReference>
<dbReference type="Gene3D" id="3.10.450.50">
    <property type="match status" value="1"/>
</dbReference>
<reference evidence="2" key="1">
    <citation type="submission" date="2021-11" db="EMBL/GenBank/DDBJ databases">
        <title>Genome sequence.</title>
        <authorList>
            <person name="Sun Q."/>
        </authorList>
    </citation>
    <scope>NUCLEOTIDE SEQUENCE</scope>
    <source>
        <strain evidence="2">JC740</strain>
    </source>
</reference>
<comment type="caution">
    <text evidence="2">The sequence shown here is derived from an EMBL/GenBank/DDBJ whole genome shotgun (WGS) entry which is preliminary data.</text>
</comment>
<dbReference type="RefSeq" id="WP_368861040.1">
    <property type="nucleotide sequence ID" value="NZ_JAJKFW010000012.1"/>
</dbReference>
<name>A0ABS8NDL1_9BACT</name>
<dbReference type="Pfam" id="PF14534">
    <property type="entry name" value="DUF4440"/>
    <property type="match status" value="1"/>
</dbReference>
<accession>A0ABS8NDL1</accession>
<dbReference type="InterPro" id="IPR032710">
    <property type="entry name" value="NTF2-like_dom_sf"/>
</dbReference>
<dbReference type="Proteomes" id="UP001430306">
    <property type="component" value="Unassembled WGS sequence"/>
</dbReference>
<keyword evidence="3" id="KW-1185">Reference proteome</keyword>
<proteinExistence type="predicted"/>
<dbReference type="EMBL" id="JAJKFW010000012">
    <property type="protein sequence ID" value="MCC9641642.1"/>
    <property type="molecule type" value="Genomic_DNA"/>
</dbReference>
<dbReference type="InterPro" id="IPR027843">
    <property type="entry name" value="DUF4440"/>
</dbReference>
<evidence type="ECO:0000259" key="1">
    <source>
        <dbReference type="Pfam" id="PF14534"/>
    </source>
</evidence>